<comment type="caution">
    <text evidence="2">The sequence shown here is derived from an EMBL/GenBank/DDBJ whole genome shotgun (WGS) entry which is preliminary data.</text>
</comment>
<gene>
    <name evidence="2" type="ORF">B0H17DRAFT_1143956</name>
</gene>
<organism evidence="2 3">
    <name type="scientific">Mycena rosella</name>
    <name type="common">Pink bonnet</name>
    <name type="synonym">Agaricus rosellus</name>
    <dbReference type="NCBI Taxonomy" id="1033263"/>
    <lineage>
        <taxon>Eukaryota</taxon>
        <taxon>Fungi</taxon>
        <taxon>Dikarya</taxon>
        <taxon>Basidiomycota</taxon>
        <taxon>Agaricomycotina</taxon>
        <taxon>Agaricomycetes</taxon>
        <taxon>Agaricomycetidae</taxon>
        <taxon>Agaricales</taxon>
        <taxon>Marasmiineae</taxon>
        <taxon>Mycenaceae</taxon>
        <taxon>Mycena</taxon>
    </lineage>
</organism>
<dbReference type="AlphaFoldDB" id="A0AAD7G3Y3"/>
<reference evidence="2" key="1">
    <citation type="submission" date="2023-03" db="EMBL/GenBank/DDBJ databases">
        <title>Massive genome expansion in bonnet fungi (Mycena s.s.) driven by repeated elements and novel gene families across ecological guilds.</title>
        <authorList>
            <consortium name="Lawrence Berkeley National Laboratory"/>
            <person name="Harder C.B."/>
            <person name="Miyauchi S."/>
            <person name="Viragh M."/>
            <person name="Kuo A."/>
            <person name="Thoen E."/>
            <person name="Andreopoulos B."/>
            <person name="Lu D."/>
            <person name="Skrede I."/>
            <person name="Drula E."/>
            <person name="Henrissat B."/>
            <person name="Morin E."/>
            <person name="Kohler A."/>
            <person name="Barry K."/>
            <person name="LaButti K."/>
            <person name="Morin E."/>
            <person name="Salamov A."/>
            <person name="Lipzen A."/>
            <person name="Mereny Z."/>
            <person name="Hegedus B."/>
            <person name="Baldrian P."/>
            <person name="Stursova M."/>
            <person name="Weitz H."/>
            <person name="Taylor A."/>
            <person name="Grigoriev I.V."/>
            <person name="Nagy L.G."/>
            <person name="Martin F."/>
            <person name="Kauserud H."/>
        </authorList>
    </citation>
    <scope>NUCLEOTIDE SEQUENCE</scope>
    <source>
        <strain evidence="2">CBHHK067</strain>
    </source>
</reference>
<protein>
    <submittedName>
        <fullName evidence="2">Uncharacterized protein</fullName>
    </submittedName>
</protein>
<name>A0AAD7G3Y3_MYCRO</name>
<evidence type="ECO:0000256" key="1">
    <source>
        <dbReference type="SAM" id="MobiDB-lite"/>
    </source>
</evidence>
<evidence type="ECO:0000313" key="3">
    <source>
        <dbReference type="Proteomes" id="UP001221757"/>
    </source>
</evidence>
<accession>A0AAD7G3Y3</accession>
<evidence type="ECO:0000313" key="2">
    <source>
        <dbReference type="EMBL" id="KAJ7663625.1"/>
    </source>
</evidence>
<dbReference type="Proteomes" id="UP001221757">
    <property type="component" value="Unassembled WGS sequence"/>
</dbReference>
<keyword evidence="3" id="KW-1185">Reference proteome</keyword>
<feature type="region of interest" description="Disordered" evidence="1">
    <location>
        <begin position="1"/>
        <end position="23"/>
    </location>
</feature>
<sequence length="232" mass="24745">MPAFHLEASDLQKAPSKSHQGMKSIKVPSFPAEQPRICNVFYILAICAGAKLGLSPGLSGSHSGSDFSNEMVTLGQFNIGKLKYSIPSKSSYLECGLASRDTQARPDPGPTSGLGSGRGFSQAQARAFKPDPTRTSLAPVRQITLSKHVRPLGSAPTVPDCSLLKFGFFFDPVFEMITMKFKLDNRGLEAVAEATADESSGGTAVATLIPARQTGTKLTLISNLFPFNIYMA</sequence>
<proteinExistence type="predicted"/>
<dbReference type="EMBL" id="JARKIE010000230">
    <property type="protein sequence ID" value="KAJ7663625.1"/>
    <property type="molecule type" value="Genomic_DNA"/>
</dbReference>
<feature type="region of interest" description="Disordered" evidence="1">
    <location>
        <begin position="100"/>
        <end position="135"/>
    </location>
</feature>